<proteinExistence type="predicted"/>
<comment type="caution">
    <text evidence="1">The sequence shown here is derived from an EMBL/GenBank/DDBJ whole genome shotgun (WGS) entry which is preliminary data.</text>
</comment>
<gene>
    <name evidence="1" type="ORF">BDM02DRAFT_3185502</name>
</gene>
<accession>A0ACB6ZKS9</accession>
<name>A0ACB6ZKS9_THEGA</name>
<protein>
    <submittedName>
        <fullName evidence="1">NAF1-domain-containing protein</fullName>
    </submittedName>
</protein>
<dbReference type="Proteomes" id="UP000886501">
    <property type="component" value="Unassembled WGS sequence"/>
</dbReference>
<organism evidence="1 2">
    <name type="scientific">Thelephora ganbajun</name>
    <name type="common">Ganba fungus</name>
    <dbReference type="NCBI Taxonomy" id="370292"/>
    <lineage>
        <taxon>Eukaryota</taxon>
        <taxon>Fungi</taxon>
        <taxon>Dikarya</taxon>
        <taxon>Basidiomycota</taxon>
        <taxon>Agaricomycotina</taxon>
        <taxon>Agaricomycetes</taxon>
        <taxon>Thelephorales</taxon>
        <taxon>Thelephoraceae</taxon>
        <taxon>Thelephora</taxon>
    </lineage>
</organism>
<dbReference type="EMBL" id="MU117986">
    <property type="protein sequence ID" value="KAF9650286.1"/>
    <property type="molecule type" value="Genomic_DNA"/>
</dbReference>
<sequence length="449" mass="48826">MSEIGTGDADGFKVLSLIPQDLLLIHDLVGGELPQASSSSRNQAAKTNNLSVASTAESGEGDMDSIASSSSEGSLEEEGDVDMLKADVPLKEEVDSGANSEEEVEAGLLDGDEGDSSPENSDSDTSDSDSDSDDSSVIEEFSPAKTRELLDSIDDEDGEGGGPGGRPITVHEVLNEDVAIPDIAEVDPKETLERVGEILSVLQDRIVIVKGLTSQMVGYAPDRVLDIETLLVFEDRKVLGYIHETFGPTHQPLYQVRFNDKFPLDKERAQISRPIFHVPGRSNFVFVEKLKLAKGSDASNAHDEEPGEDEVEFSDDEQEAAYKRMLKERRSGSRATTPSTPARRNYEYFEDTFKGSNNPYDEHGAYDTNYGAGPSRPPPIPYDDPYSDSFTSIPTGGDGGGSTTFNDIRSDTGCHDSIRPDLMNPDFGLQDPTPQHARERKGWWPNSAI</sequence>
<reference evidence="1" key="1">
    <citation type="submission" date="2019-10" db="EMBL/GenBank/DDBJ databases">
        <authorList>
            <consortium name="DOE Joint Genome Institute"/>
            <person name="Kuo A."/>
            <person name="Miyauchi S."/>
            <person name="Kiss E."/>
            <person name="Drula E."/>
            <person name="Kohler A."/>
            <person name="Sanchez-Garcia M."/>
            <person name="Andreopoulos B."/>
            <person name="Barry K.W."/>
            <person name="Bonito G."/>
            <person name="Buee M."/>
            <person name="Carver A."/>
            <person name="Chen C."/>
            <person name="Cichocki N."/>
            <person name="Clum A."/>
            <person name="Culley D."/>
            <person name="Crous P.W."/>
            <person name="Fauchery L."/>
            <person name="Girlanda M."/>
            <person name="Hayes R."/>
            <person name="Keri Z."/>
            <person name="Labutti K."/>
            <person name="Lipzen A."/>
            <person name="Lombard V."/>
            <person name="Magnuson J."/>
            <person name="Maillard F."/>
            <person name="Morin E."/>
            <person name="Murat C."/>
            <person name="Nolan M."/>
            <person name="Ohm R."/>
            <person name="Pangilinan J."/>
            <person name="Pereira M."/>
            <person name="Perotto S."/>
            <person name="Peter M."/>
            <person name="Riley R."/>
            <person name="Sitrit Y."/>
            <person name="Stielow B."/>
            <person name="Szollosi G."/>
            <person name="Zifcakova L."/>
            <person name="Stursova M."/>
            <person name="Spatafora J.W."/>
            <person name="Tedersoo L."/>
            <person name="Vaario L.-M."/>
            <person name="Yamada A."/>
            <person name="Yan M."/>
            <person name="Wang P."/>
            <person name="Xu J."/>
            <person name="Bruns T."/>
            <person name="Baldrian P."/>
            <person name="Vilgalys R."/>
            <person name="Henrissat B."/>
            <person name="Grigoriev I.V."/>
            <person name="Hibbett D."/>
            <person name="Nagy L.G."/>
            <person name="Martin F.M."/>
        </authorList>
    </citation>
    <scope>NUCLEOTIDE SEQUENCE</scope>
    <source>
        <strain evidence="1">P2</strain>
    </source>
</reference>
<evidence type="ECO:0000313" key="2">
    <source>
        <dbReference type="Proteomes" id="UP000886501"/>
    </source>
</evidence>
<keyword evidence="2" id="KW-1185">Reference proteome</keyword>
<evidence type="ECO:0000313" key="1">
    <source>
        <dbReference type="EMBL" id="KAF9650286.1"/>
    </source>
</evidence>
<reference evidence="1" key="2">
    <citation type="journal article" date="2020" name="Nat. Commun.">
        <title>Large-scale genome sequencing of mycorrhizal fungi provides insights into the early evolution of symbiotic traits.</title>
        <authorList>
            <person name="Miyauchi S."/>
            <person name="Kiss E."/>
            <person name="Kuo A."/>
            <person name="Drula E."/>
            <person name="Kohler A."/>
            <person name="Sanchez-Garcia M."/>
            <person name="Morin E."/>
            <person name="Andreopoulos B."/>
            <person name="Barry K.W."/>
            <person name="Bonito G."/>
            <person name="Buee M."/>
            <person name="Carver A."/>
            <person name="Chen C."/>
            <person name="Cichocki N."/>
            <person name="Clum A."/>
            <person name="Culley D."/>
            <person name="Crous P.W."/>
            <person name="Fauchery L."/>
            <person name="Girlanda M."/>
            <person name="Hayes R.D."/>
            <person name="Keri Z."/>
            <person name="LaButti K."/>
            <person name="Lipzen A."/>
            <person name="Lombard V."/>
            <person name="Magnuson J."/>
            <person name="Maillard F."/>
            <person name="Murat C."/>
            <person name="Nolan M."/>
            <person name="Ohm R.A."/>
            <person name="Pangilinan J."/>
            <person name="Pereira M.F."/>
            <person name="Perotto S."/>
            <person name="Peter M."/>
            <person name="Pfister S."/>
            <person name="Riley R."/>
            <person name="Sitrit Y."/>
            <person name="Stielow J.B."/>
            <person name="Szollosi G."/>
            <person name="Zifcakova L."/>
            <person name="Stursova M."/>
            <person name="Spatafora J.W."/>
            <person name="Tedersoo L."/>
            <person name="Vaario L.M."/>
            <person name="Yamada A."/>
            <person name="Yan M."/>
            <person name="Wang P."/>
            <person name="Xu J."/>
            <person name="Bruns T."/>
            <person name="Baldrian P."/>
            <person name="Vilgalys R."/>
            <person name="Dunand C."/>
            <person name="Henrissat B."/>
            <person name="Grigoriev I.V."/>
            <person name="Hibbett D."/>
            <person name="Nagy L.G."/>
            <person name="Martin F.M."/>
        </authorList>
    </citation>
    <scope>NUCLEOTIDE SEQUENCE</scope>
    <source>
        <strain evidence="1">P2</strain>
    </source>
</reference>